<evidence type="ECO:0000256" key="5">
    <source>
        <dbReference type="ARBA" id="ARBA00023242"/>
    </source>
</evidence>
<proteinExistence type="inferred from homology"/>
<protein>
    <recommendedName>
        <fullName evidence="6">TBP-associated factor 12</fullName>
    </recommendedName>
    <alternativeName>
        <fullName evidence="7">Transcription initiation factor TFIID subunit 12</fullName>
    </alternativeName>
</protein>
<gene>
    <name evidence="10" type="ORF">HPODL_01591</name>
</gene>
<dbReference type="GO" id="GO:0005669">
    <property type="term" value="C:transcription factor TFIID complex"/>
    <property type="evidence" value="ECO:0007669"/>
    <property type="project" value="InterPro"/>
</dbReference>
<dbReference type="InterPro" id="IPR037794">
    <property type="entry name" value="TAF12"/>
</dbReference>
<accession>W1QAS2</accession>
<dbReference type="SUPFAM" id="SSF47113">
    <property type="entry name" value="Histone-fold"/>
    <property type="match status" value="1"/>
</dbReference>
<keyword evidence="5" id="KW-0539">Nucleus</keyword>
<evidence type="ECO:0000259" key="9">
    <source>
        <dbReference type="Pfam" id="PF03847"/>
    </source>
</evidence>
<evidence type="ECO:0000256" key="7">
    <source>
        <dbReference type="ARBA" id="ARBA00093657"/>
    </source>
</evidence>
<feature type="domain" description="Transcription initiation factor TFIID subunit 12" evidence="9">
    <location>
        <begin position="453"/>
        <end position="524"/>
    </location>
</feature>
<dbReference type="AlphaFoldDB" id="W1QAS2"/>
<evidence type="ECO:0000256" key="3">
    <source>
        <dbReference type="ARBA" id="ARBA00023015"/>
    </source>
</evidence>
<evidence type="ECO:0000256" key="1">
    <source>
        <dbReference type="ARBA" id="ARBA00004123"/>
    </source>
</evidence>
<keyword evidence="11" id="KW-1185">Reference proteome</keyword>
<feature type="compositionally biased region" description="Basic and acidic residues" evidence="8">
    <location>
        <begin position="44"/>
        <end position="68"/>
    </location>
</feature>
<evidence type="ECO:0000256" key="2">
    <source>
        <dbReference type="ARBA" id="ARBA00007530"/>
    </source>
</evidence>
<dbReference type="EMBL" id="AEOI02000009">
    <property type="protein sequence ID" value="ESW97494.1"/>
    <property type="molecule type" value="Genomic_DNA"/>
</dbReference>
<evidence type="ECO:0000256" key="8">
    <source>
        <dbReference type="SAM" id="MobiDB-lite"/>
    </source>
</evidence>
<feature type="compositionally biased region" description="Polar residues" evidence="8">
    <location>
        <begin position="9"/>
        <end position="21"/>
    </location>
</feature>
<dbReference type="GO" id="GO:0017025">
    <property type="term" value="F:TBP-class protein binding"/>
    <property type="evidence" value="ECO:0007669"/>
    <property type="project" value="TreeGrafter"/>
</dbReference>
<reference evidence="10 11" key="1">
    <citation type="journal article" date="2013" name="BMC Genomics">
        <title>Genome sequence and analysis of methylotrophic yeast Hansenula polymorpha DL1.</title>
        <authorList>
            <person name="Ravin N.V."/>
            <person name="Eldarov M.A."/>
            <person name="Kadnikov V.V."/>
            <person name="Beletsky A.V."/>
            <person name="Schneider J."/>
            <person name="Mardanova E.S."/>
            <person name="Smekalova E.M."/>
            <person name="Zvereva M.I."/>
            <person name="Dontsova O.A."/>
            <person name="Mardanov A.V."/>
            <person name="Skryabin K.G."/>
        </authorList>
    </citation>
    <scope>NUCLEOTIDE SEQUENCE [LARGE SCALE GENOMIC DNA]</scope>
    <source>
        <strain evidence="11">ATCC 26012 / BCRC 20466 / JCM 22074 / NRRL Y-7560 / DL-1</strain>
    </source>
</reference>
<keyword evidence="4" id="KW-0804">Transcription</keyword>
<dbReference type="eggNOG" id="KOG1142">
    <property type="taxonomic scope" value="Eukaryota"/>
</dbReference>
<dbReference type="GO" id="GO:0003677">
    <property type="term" value="F:DNA binding"/>
    <property type="evidence" value="ECO:0007669"/>
    <property type="project" value="TreeGrafter"/>
</dbReference>
<keyword evidence="3" id="KW-0805">Transcription regulation</keyword>
<feature type="region of interest" description="Disordered" evidence="8">
    <location>
        <begin position="330"/>
        <end position="392"/>
    </location>
</feature>
<feature type="compositionally biased region" description="Low complexity" evidence="8">
    <location>
        <begin position="147"/>
        <end position="158"/>
    </location>
</feature>
<dbReference type="HOGENOM" id="CLU_021602_1_0_1"/>
<feature type="compositionally biased region" description="Low complexity" evidence="8">
    <location>
        <begin position="265"/>
        <end position="314"/>
    </location>
</feature>
<dbReference type="Proteomes" id="UP000008673">
    <property type="component" value="Unassembled WGS sequence"/>
</dbReference>
<feature type="compositionally biased region" description="Polar residues" evidence="8">
    <location>
        <begin position="74"/>
        <end position="139"/>
    </location>
</feature>
<comment type="subcellular location">
    <subcellularLocation>
        <location evidence="1">Nucleus</location>
    </subcellularLocation>
</comment>
<dbReference type="GO" id="GO:0003743">
    <property type="term" value="F:translation initiation factor activity"/>
    <property type="evidence" value="ECO:0007669"/>
    <property type="project" value="UniProtKB-KW"/>
</dbReference>
<feature type="compositionally biased region" description="Polar residues" evidence="8">
    <location>
        <begin position="353"/>
        <end position="363"/>
    </location>
</feature>
<sequence length="563" mass="61507">MSLPIAPAMSQSPPNTQGQRNIMQITPQHAQQLFRHYQLEKDMAERAGIDTPEGKEHLEKSQKIKEVLMKYNRRQQMLNAQSQNRGSGTPVAGQQSSPAPNMASGMSSQIGTPQQLGNTQTATARAQGGMNTSPQQNIPGSRPNMGPQPVQRQQSSPSLGAGTPPPQGSGAPSTQDQHAKYQQVFRLAEQFKAHLAVIQGKLNDPNTPANEMAQYMQKERELSGKVEQCRRFAQQLAQQLNLSQGGIPNQSRMGSQQSQGDVYSQQMMNPQQQALQQQRMMQQQQIQGQNTNSQAQRIPQPAQSQSPAMQQQMMGQMPMSVQMQQMASGKMAPQKTPVQQQPPIKKQKVGTPGASTPITNVNAAASKPVPGAGPGTSATPIAGNASSESSRSRFQNMPIPEELNIGTPQPVSVKQNNRPSILNGNSIGAASLTTPVLVRPQNFELEGERVLNRRKLKELVRSVGADEGDAEISIDGDVEDLLLDLADEFITSVTSFACRLAKHRKSESLDVRDVQLHLERNWNIRIPGYSSDDIRTVRKFIPTPSHNTKLNGISINKSVNKSQ</sequence>
<dbReference type="GO" id="GO:0051123">
    <property type="term" value="P:RNA polymerase II preinitiation complex assembly"/>
    <property type="evidence" value="ECO:0007669"/>
    <property type="project" value="TreeGrafter"/>
</dbReference>
<feature type="region of interest" description="Disordered" evidence="8">
    <location>
        <begin position="1"/>
        <end position="21"/>
    </location>
</feature>
<dbReference type="GO" id="GO:0046982">
    <property type="term" value="F:protein heterodimerization activity"/>
    <property type="evidence" value="ECO:0007669"/>
    <property type="project" value="InterPro"/>
</dbReference>
<dbReference type="Pfam" id="PF03847">
    <property type="entry name" value="TFIID_20kDa"/>
    <property type="match status" value="1"/>
</dbReference>
<comment type="similarity">
    <text evidence="2">Belongs to the TAF12 family.</text>
</comment>
<dbReference type="InterPro" id="IPR009072">
    <property type="entry name" value="Histone-fold"/>
</dbReference>
<dbReference type="GO" id="GO:0000124">
    <property type="term" value="C:SAGA complex"/>
    <property type="evidence" value="ECO:0007669"/>
    <property type="project" value="InterPro"/>
</dbReference>
<feature type="compositionally biased region" description="Polar residues" evidence="8">
    <location>
        <begin position="244"/>
        <end position="264"/>
    </location>
</feature>
<dbReference type="GeneID" id="25771051"/>
<dbReference type="KEGG" id="opa:HPODL_01591"/>
<evidence type="ECO:0000313" key="11">
    <source>
        <dbReference type="Proteomes" id="UP000008673"/>
    </source>
</evidence>
<evidence type="ECO:0000313" key="10">
    <source>
        <dbReference type="EMBL" id="ESW97494.1"/>
    </source>
</evidence>
<evidence type="ECO:0000256" key="4">
    <source>
        <dbReference type="ARBA" id="ARBA00023163"/>
    </source>
</evidence>
<dbReference type="PANTHER" id="PTHR12264:SF21">
    <property type="entry name" value="TRANSCRIPTION INITIATION FACTOR TFIID SUBUNIT 12"/>
    <property type="match status" value="1"/>
</dbReference>
<evidence type="ECO:0000256" key="6">
    <source>
        <dbReference type="ARBA" id="ARBA00075089"/>
    </source>
</evidence>
<feature type="compositionally biased region" description="Low complexity" evidence="8">
    <location>
        <begin position="330"/>
        <end position="344"/>
    </location>
</feature>
<feature type="region of interest" description="Disordered" evidence="8">
    <location>
        <begin position="244"/>
        <end position="314"/>
    </location>
</feature>
<dbReference type="RefSeq" id="XP_013933579.1">
    <property type="nucleotide sequence ID" value="XM_014078104.1"/>
</dbReference>
<feature type="compositionally biased region" description="Polar residues" evidence="8">
    <location>
        <begin position="376"/>
        <end position="392"/>
    </location>
</feature>
<dbReference type="Gene3D" id="1.10.20.10">
    <property type="entry name" value="Histone, subunit A"/>
    <property type="match status" value="1"/>
</dbReference>
<dbReference type="OrthoDB" id="2193432at2759"/>
<dbReference type="FunFam" id="1.10.20.10:FF:000011">
    <property type="entry name" value="Transcription initiation factor TFIID subunit 12"/>
    <property type="match status" value="1"/>
</dbReference>
<feature type="region of interest" description="Disordered" evidence="8">
    <location>
        <begin position="44"/>
        <end position="179"/>
    </location>
</feature>
<comment type="caution">
    <text evidence="10">The sequence shown here is derived from an EMBL/GenBank/DDBJ whole genome shotgun (WGS) entry which is preliminary data.</text>
</comment>
<dbReference type="PANTHER" id="PTHR12264">
    <property type="entry name" value="TRANSCRIPTION INITIATION FACTOR TFIID SUBUNIT 12"/>
    <property type="match status" value="1"/>
</dbReference>
<dbReference type="CDD" id="cd07981">
    <property type="entry name" value="HFD_TAF12"/>
    <property type="match status" value="1"/>
</dbReference>
<dbReference type="STRING" id="871575.W1QAS2"/>
<organism evidence="10 11">
    <name type="scientific">Ogataea parapolymorpha (strain ATCC 26012 / BCRC 20466 / JCM 22074 / NRRL Y-7560 / DL-1)</name>
    <name type="common">Yeast</name>
    <name type="synonym">Hansenula polymorpha</name>
    <dbReference type="NCBI Taxonomy" id="871575"/>
    <lineage>
        <taxon>Eukaryota</taxon>
        <taxon>Fungi</taxon>
        <taxon>Dikarya</taxon>
        <taxon>Ascomycota</taxon>
        <taxon>Saccharomycotina</taxon>
        <taxon>Pichiomycetes</taxon>
        <taxon>Pichiales</taxon>
        <taxon>Pichiaceae</taxon>
        <taxon>Ogataea</taxon>
    </lineage>
</organism>
<dbReference type="InterPro" id="IPR003228">
    <property type="entry name" value="TFIID_TAF12_dom"/>
</dbReference>
<name>W1QAS2_OGAPD</name>